<organism evidence="1 2">
    <name type="scientific">Halobellus litoreus</name>
    <dbReference type="NCBI Taxonomy" id="755310"/>
    <lineage>
        <taxon>Archaea</taxon>
        <taxon>Methanobacteriati</taxon>
        <taxon>Methanobacteriota</taxon>
        <taxon>Stenosarchaea group</taxon>
        <taxon>Halobacteria</taxon>
        <taxon>Halobacteriales</taxon>
        <taxon>Haloferacaceae</taxon>
        <taxon>Halobellus</taxon>
    </lineage>
</organism>
<evidence type="ECO:0000313" key="2">
    <source>
        <dbReference type="Proteomes" id="UP001597092"/>
    </source>
</evidence>
<sequence length="231" mass="23658">MVDAKAVLIGAVLAAGLTYGGLVGVEILVTGEVDAPSAPLAGETTVEGTTYHLDRLGRPTVVGEVRNGQSHPIGNVTVTVTYYRDGEAVGEAVGGALGEPIAPGSSAPFDVHYDAEGDVDDYDVSVAADRASAGSADLTAAASVTDRSQNRVVVSGTVSNDGSEARASEVVVAFYDADGNVIGARRTRPNRAIPPGESVPFRITFRTVGDVPSLAQEFDDFGVRAVPVDDA</sequence>
<dbReference type="RefSeq" id="WP_256305676.1">
    <property type="nucleotide sequence ID" value="NZ_JANHAW010000001.1"/>
</dbReference>
<accession>A0ABD6E5E9</accession>
<keyword evidence="2" id="KW-1185">Reference proteome</keyword>
<proteinExistence type="predicted"/>
<name>A0ABD6E5E9_9EURY</name>
<dbReference type="InterPro" id="IPR047676">
    <property type="entry name" value="FxLYD_dom"/>
</dbReference>
<gene>
    <name evidence="1" type="ORF">ACFSAS_17325</name>
</gene>
<evidence type="ECO:0000313" key="1">
    <source>
        <dbReference type="EMBL" id="MFD1687358.1"/>
    </source>
</evidence>
<dbReference type="AlphaFoldDB" id="A0ABD6E5E9"/>
<dbReference type="EMBL" id="JBHUDP010000011">
    <property type="protein sequence ID" value="MFD1687358.1"/>
    <property type="molecule type" value="Genomic_DNA"/>
</dbReference>
<dbReference type="NCBIfam" id="NF038353">
    <property type="entry name" value="FxLYD_dom"/>
    <property type="match status" value="2"/>
</dbReference>
<protein>
    <submittedName>
        <fullName evidence="1">FxLYD domain-containing protein</fullName>
    </submittedName>
</protein>
<dbReference type="Proteomes" id="UP001597092">
    <property type="component" value="Unassembled WGS sequence"/>
</dbReference>
<reference evidence="1 2" key="1">
    <citation type="journal article" date="2019" name="Int. J. Syst. Evol. Microbiol.">
        <title>The Global Catalogue of Microorganisms (GCM) 10K type strain sequencing project: providing services to taxonomists for standard genome sequencing and annotation.</title>
        <authorList>
            <consortium name="The Broad Institute Genomics Platform"/>
            <consortium name="The Broad Institute Genome Sequencing Center for Infectious Disease"/>
            <person name="Wu L."/>
            <person name="Ma J."/>
        </authorList>
    </citation>
    <scope>NUCLEOTIDE SEQUENCE [LARGE SCALE GENOMIC DNA]</scope>
    <source>
        <strain evidence="1 2">CGMCC 1.10387</strain>
    </source>
</reference>
<comment type="caution">
    <text evidence="1">The sequence shown here is derived from an EMBL/GenBank/DDBJ whole genome shotgun (WGS) entry which is preliminary data.</text>
</comment>